<evidence type="ECO:0000256" key="1">
    <source>
        <dbReference type="SAM" id="SignalP"/>
    </source>
</evidence>
<feature type="signal peptide" evidence="1">
    <location>
        <begin position="1"/>
        <end position="22"/>
    </location>
</feature>
<keyword evidence="1" id="KW-0732">Signal</keyword>
<organism evidence="2 3">
    <name type="scientific">Aspergillus lucknowensis</name>
    <dbReference type="NCBI Taxonomy" id="176173"/>
    <lineage>
        <taxon>Eukaryota</taxon>
        <taxon>Fungi</taxon>
        <taxon>Dikarya</taxon>
        <taxon>Ascomycota</taxon>
        <taxon>Pezizomycotina</taxon>
        <taxon>Eurotiomycetes</taxon>
        <taxon>Eurotiomycetidae</taxon>
        <taxon>Eurotiales</taxon>
        <taxon>Aspergillaceae</taxon>
        <taxon>Aspergillus</taxon>
        <taxon>Aspergillus subgen. Nidulantes</taxon>
    </lineage>
</organism>
<dbReference type="RefSeq" id="XP_070882333.1">
    <property type="nucleotide sequence ID" value="XM_071034666.1"/>
</dbReference>
<evidence type="ECO:0000313" key="3">
    <source>
        <dbReference type="Proteomes" id="UP001610432"/>
    </source>
</evidence>
<reference evidence="2 3" key="1">
    <citation type="submission" date="2024-07" db="EMBL/GenBank/DDBJ databases">
        <title>Section-level genome sequencing and comparative genomics of Aspergillus sections Usti and Cavernicolus.</title>
        <authorList>
            <consortium name="Lawrence Berkeley National Laboratory"/>
            <person name="Nybo J.L."/>
            <person name="Vesth T.C."/>
            <person name="Theobald S."/>
            <person name="Frisvad J.C."/>
            <person name="Larsen T.O."/>
            <person name="Kjaerboelling I."/>
            <person name="Rothschild-Mancinelli K."/>
            <person name="Lyhne E.K."/>
            <person name="Kogle M.E."/>
            <person name="Barry K."/>
            <person name="Clum A."/>
            <person name="Na H."/>
            <person name="Ledsgaard L."/>
            <person name="Lin J."/>
            <person name="Lipzen A."/>
            <person name="Kuo A."/>
            <person name="Riley R."/>
            <person name="Mondo S."/>
            <person name="Labutti K."/>
            <person name="Haridas S."/>
            <person name="Pangalinan J."/>
            <person name="Salamov A.A."/>
            <person name="Simmons B.A."/>
            <person name="Magnuson J.K."/>
            <person name="Chen J."/>
            <person name="Drula E."/>
            <person name="Henrissat B."/>
            <person name="Wiebenga A."/>
            <person name="Lubbers R.J."/>
            <person name="Gomes A.C."/>
            <person name="Macurrencykelacurrency M.R."/>
            <person name="Stajich J."/>
            <person name="Grigoriev I.V."/>
            <person name="Mortensen U.H."/>
            <person name="De Vries R.P."/>
            <person name="Baker S.E."/>
            <person name="Andersen M.R."/>
        </authorList>
    </citation>
    <scope>NUCLEOTIDE SEQUENCE [LARGE SCALE GENOMIC DNA]</scope>
    <source>
        <strain evidence="2 3">CBS 449.75</strain>
    </source>
</reference>
<accession>A0ABR4LGY2</accession>
<gene>
    <name evidence="2" type="ORF">BJX67DRAFT_390679</name>
</gene>
<dbReference type="InterPro" id="IPR029058">
    <property type="entry name" value="AB_hydrolase_fold"/>
</dbReference>
<proteinExistence type="predicted"/>
<dbReference type="SUPFAM" id="SSF53474">
    <property type="entry name" value="alpha/beta-Hydrolases"/>
    <property type="match status" value="1"/>
</dbReference>
<keyword evidence="2" id="KW-0378">Hydrolase</keyword>
<dbReference type="Gene3D" id="3.40.50.1820">
    <property type="entry name" value="alpha/beta hydrolase"/>
    <property type="match status" value="1"/>
</dbReference>
<feature type="chain" id="PRO_5046696146" evidence="1">
    <location>
        <begin position="23"/>
        <end position="300"/>
    </location>
</feature>
<dbReference type="Proteomes" id="UP001610432">
    <property type="component" value="Unassembled WGS sequence"/>
</dbReference>
<dbReference type="GO" id="GO:0016787">
    <property type="term" value="F:hydrolase activity"/>
    <property type="evidence" value="ECO:0007669"/>
    <property type="project" value="UniProtKB-KW"/>
</dbReference>
<evidence type="ECO:0000313" key="2">
    <source>
        <dbReference type="EMBL" id="KAL2863354.1"/>
    </source>
</evidence>
<dbReference type="EMBL" id="JBFXLQ010000053">
    <property type="protein sequence ID" value="KAL2863354.1"/>
    <property type="molecule type" value="Genomic_DNA"/>
</dbReference>
<dbReference type="GeneID" id="98149738"/>
<name>A0ABR4LGY2_9EURO</name>
<protein>
    <submittedName>
        <fullName evidence="2">Alpha/Beta hydrolase protein</fullName>
    </submittedName>
</protein>
<keyword evidence="3" id="KW-1185">Reference proteome</keyword>
<sequence length="300" mass="32525">MLFRRSLAYLVAFSATATAVFPAPHSSHHGSGGSGPFPATYLTDPSLPRHTIYIPESPELPPWVSLPVLVWAEGGCGNNGTSFEPFLTNIASYGFIVLALGPPNGTGYIFQDAMDDAVTWVQERAGKLGRYENVDSSRIAAAGQSCGGLLAYTQRHNDAVSFLGIFNSGLLGNTTDAQENLPKGMIIEEPSVIHEVKKPVFWWLGGSEDVAQSAGTADYHNLTRVPKWIGNYPVGHSGTYQEPDGGEFGVAAVNWLRWVLKGDKQASKFFRSGGAERAGWVETESWGLERLDLYSEQDID</sequence>
<comment type="caution">
    <text evidence="2">The sequence shown here is derived from an EMBL/GenBank/DDBJ whole genome shotgun (WGS) entry which is preliminary data.</text>
</comment>